<gene>
    <name evidence="2" type="ORF">KUTeg_000990</name>
</gene>
<feature type="compositionally biased region" description="Low complexity" evidence="1">
    <location>
        <begin position="88"/>
        <end position="105"/>
    </location>
</feature>
<comment type="caution">
    <text evidence="2">The sequence shown here is derived from an EMBL/GenBank/DDBJ whole genome shotgun (WGS) entry which is preliminary data.</text>
</comment>
<evidence type="ECO:0000313" key="3">
    <source>
        <dbReference type="Proteomes" id="UP001217089"/>
    </source>
</evidence>
<feature type="region of interest" description="Disordered" evidence="1">
    <location>
        <begin position="34"/>
        <end position="62"/>
    </location>
</feature>
<evidence type="ECO:0000256" key="1">
    <source>
        <dbReference type="SAM" id="MobiDB-lite"/>
    </source>
</evidence>
<keyword evidence="3" id="KW-1185">Reference proteome</keyword>
<organism evidence="2 3">
    <name type="scientific">Tegillarca granosa</name>
    <name type="common">Malaysian cockle</name>
    <name type="synonym">Anadara granosa</name>
    <dbReference type="NCBI Taxonomy" id="220873"/>
    <lineage>
        <taxon>Eukaryota</taxon>
        <taxon>Metazoa</taxon>
        <taxon>Spiralia</taxon>
        <taxon>Lophotrochozoa</taxon>
        <taxon>Mollusca</taxon>
        <taxon>Bivalvia</taxon>
        <taxon>Autobranchia</taxon>
        <taxon>Pteriomorphia</taxon>
        <taxon>Arcoida</taxon>
        <taxon>Arcoidea</taxon>
        <taxon>Arcidae</taxon>
        <taxon>Tegillarca</taxon>
    </lineage>
</organism>
<accession>A0ABQ9FW38</accession>
<dbReference type="Proteomes" id="UP001217089">
    <property type="component" value="Unassembled WGS sequence"/>
</dbReference>
<evidence type="ECO:0000313" key="2">
    <source>
        <dbReference type="EMBL" id="KAJ8321458.1"/>
    </source>
</evidence>
<reference evidence="2 3" key="1">
    <citation type="submission" date="2022-12" db="EMBL/GenBank/DDBJ databases">
        <title>Chromosome-level genome of Tegillarca granosa.</title>
        <authorList>
            <person name="Kim J."/>
        </authorList>
    </citation>
    <scope>NUCLEOTIDE SEQUENCE [LARGE SCALE GENOMIC DNA]</scope>
    <source>
        <strain evidence="2">Teg-2019</strain>
        <tissue evidence="2">Adductor muscle</tissue>
    </source>
</reference>
<name>A0ABQ9FW38_TEGGR</name>
<feature type="region of interest" description="Disordered" evidence="1">
    <location>
        <begin position="88"/>
        <end position="121"/>
    </location>
</feature>
<proteinExistence type="predicted"/>
<protein>
    <submittedName>
        <fullName evidence="2">Uncharacterized protein</fullName>
    </submittedName>
</protein>
<sequence length="189" mass="20760">MFSINSYYGFALRDCNLKLPSLCVEELETTTTSMPRTTTTITQKPTTTSTATTSTTPQPTTSTTKTSFYFDHTITFDKIMTVKTSTMKEQTTTTPEPTSSTKATTVYHQSTSKDKAPTITAMPPATGRVSAGPMPTENTLTYSQSELGTEEGRYLGYIVSMITVLLSVMSSYKIGKMKNIHIYLGFSLE</sequence>
<dbReference type="EMBL" id="JARBDR010000071">
    <property type="protein sequence ID" value="KAJ8321458.1"/>
    <property type="molecule type" value="Genomic_DNA"/>
</dbReference>